<feature type="transmembrane region" description="Helical" evidence="3">
    <location>
        <begin position="262"/>
        <end position="281"/>
    </location>
</feature>
<dbReference type="Gene3D" id="2.60.40.4270">
    <property type="entry name" value="Listeria-Bacteroides repeat domain"/>
    <property type="match status" value="1"/>
</dbReference>
<comment type="caution">
    <text evidence="5">The sequence shown here is derived from an EMBL/GenBank/DDBJ whole genome shotgun (WGS) entry which is preliminary data.</text>
</comment>
<proteinExistence type="predicted"/>
<dbReference type="RefSeq" id="WP_110412778.1">
    <property type="nucleotide sequence ID" value="NZ_QGLK01000001.1"/>
</dbReference>
<keyword evidence="3" id="KW-1133">Transmembrane helix</keyword>
<evidence type="ECO:0000256" key="1">
    <source>
        <dbReference type="ARBA" id="ARBA00004196"/>
    </source>
</evidence>
<evidence type="ECO:0000313" key="6">
    <source>
        <dbReference type="Proteomes" id="UP000248128"/>
    </source>
</evidence>
<dbReference type="NCBIfam" id="TIGR01167">
    <property type="entry name" value="LPXTG_anchor"/>
    <property type="match status" value="1"/>
</dbReference>
<feature type="region of interest" description="Disordered" evidence="2">
    <location>
        <begin position="207"/>
        <end position="255"/>
    </location>
</feature>
<protein>
    <submittedName>
        <fullName evidence="5">Uncharacterized protein</fullName>
    </submittedName>
</protein>
<evidence type="ECO:0000256" key="3">
    <source>
        <dbReference type="SAM" id="Phobius"/>
    </source>
</evidence>
<keyword evidence="3" id="KW-0812">Transmembrane</keyword>
<dbReference type="GO" id="GO:0030313">
    <property type="term" value="C:cell envelope"/>
    <property type="evidence" value="ECO:0007669"/>
    <property type="project" value="UniProtKB-SubCell"/>
</dbReference>
<dbReference type="Pfam" id="PF09479">
    <property type="entry name" value="Flg_new"/>
    <property type="match status" value="1"/>
</dbReference>
<feature type="chain" id="PRO_5016371551" evidence="4">
    <location>
        <begin position="34"/>
        <end position="287"/>
    </location>
</feature>
<accession>A0A318MMR3</accession>
<evidence type="ECO:0000256" key="4">
    <source>
        <dbReference type="SAM" id="SignalP"/>
    </source>
</evidence>
<gene>
    <name evidence="5" type="ORF">DKK74_00375</name>
</gene>
<name>A0A318MMR3_9BIFI</name>
<evidence type="ECO:0000256" key="2">
    <source>
        <dbReference type="SAM" id="MobiDB-lite"/>
    </source>
</evidence>
<feature type="signal peptide" evidence="4">
    <location>
        <begin position="1"/>
        <end position="33"/>
    </location>
</feature>
<keyword evidence="4" id="KW-0732">Signal</keyword>
<dbReference type="OrthoDB" id="3239028at2"/>
<evidence type="ECO:0000313" key="5">
    <source>
        <dbReference type="EMBL" id="PXY89919.1"/>
    </source>
</evidence>
<dbReference type="AlphaFoldDB" id="A0A318MMR3"/>
<dbReference type="InterPro" id="IPR042229">
    <property type="entry name" value="Listeria/Bacterioides_rpt_sf"/>
</dbReference>
<dbReference type="Proteomes" id="UP000248128">
    <property type="component" value="Unassembled WGS sequence"/>
</dbReference>
<comment type="subcellular location">
    <subcellularLocation>
        <location evidence="1">Cell envelope</location>
    </subcellularLocation>
</comment>
<dbReference type="EMBL" id="QGLK01000001">
    <property type="protein sequence ID" value="PXY89919.1"/>
    <property type="molecule type" value="Genomic_DNA"/>
</dbReference>
<dbReference type="InterPro" id="IPR013378">
    <property type="entry name" value="InlB-like_B-rpt"/>
</dbReference>
<sequence>MNIMVRFKRACAVLAAGATLAGGLALLPTVAQAVEGNKEPETKAAPYTITFVSDWTSTTGETRQTDANGKLDSESIPKAVLPDYMKELQTEEKPWKAAGWTYPAMASDEVDFNNPFTADTTVYARWDQPNIVTFLSKDPRDDNSKPVEQKLQTEDGHKLVAQPGNPAIYPGYTFDGWFAAEGGKAFDPTTIFSEDTTFVARYTKAAAPTQPVKPGQTTPVDDTKKPAKDNDKAPAKDPAKDPAKKNTESDNNNLAKTGADTVAPLAIAAGLCLAAGITLGLRRKLAL</sequence>
<keyword evidence="3" id="KW-0472">Membrane</keyword>
<organism evidence="5 6">
    <name type="scientific">Bifidobacterium asteroides</name>
    <dbReference type="NCBI Taxonomy" id="1684"/>
    <lineage>
        <taxon>Bacteria</taxon>
        <taxon>Bacillati</taxon>
        <taxon>Actinomycetota</taxon>
        <taxon>Actinomycetes</taxon>
        <taxon>Bifidobacteriales</taxon>
        <taxon>Bifidobacteriaceae</taxon>
        <taxon>Bifidobacterium</taxon>
    </lineage>
</organism>
<feature type="compositionally biased region" description="Basic and acidic residues" evidence="2">
    <location>
        <begin position="221"/>
        <end position="248"/>
    </location>
</feature>
<reference evidence="5 6" key="1">
    <citation type="submission" date="2018-05" db="EMBL/GenBank/DDBJ databases">
        <title>Reference genomes for bee gut microbiota database.</title>
        <authorList>
            <person name="Ellegaard K.M."/>
        </authorList>
    </citation>
    <scope>NUCLEOTIDE SEQUENCE [LARGE SCALE GENOMIC DNA]</scope>
    <source>
        <strain evidence="5 6">ESL0199</strain>
    </source>
</reference>